<reference evidence="2 3" key="1">
    <citation type="journal article" date="2008" name="Nature">
        <title>The genome of the model beetle and pest Tribolium castaneum.</title>
        <authorList>
            <consortium name="Tribolium Genome Sequencing Consortium"/>
            <person name="Richards S."/>
            <person name="Gibbs R.A."/>
            <person name="Weinstock G.M."/>
            <person name="Brown S.J."/>
            <person name="Denell R."/>
            <person name="Beeman R.W."/>
            <person name="Gibbs R."/>
            <person name="Beeman R.W."/>
            <person name="Brown S.J."/>
            <person name="Bucher G."/>
            <person name="Friedrich M."/>
            <person name="Grimmelikhuijzen C.J."/>
            <person name="Klingler M."/>
            <person name="Lorenzen M."/>
            <person name="Richards S."/>
            <person name="Roth S."/>
            <person name="Schroder R."/>
            <person name="Tautz D."/>
            <person name="Zdobnov E.M."/>
            <person name="Muzny D."/>
            <person name="Gibbs R.A."/>
            <person name="Weinstock G.M."/>
            <person name="Attaway T."/>
            <person name="Bell S."/>
            <person name="Buhay C.J."/>
            <person name="Chandrabose M.N."/>
            <person name="Chavez D."/>
            <person name="Clerk-Blankenburg K.P."/>
            <person name="Cree A."/>
            <person name="Dao M."/>
            <person name="Davis C."/>
            <person name="Chacko J."/>
            <person name="Dinh H."/>
            <person name="Dugan-Rocha S."/>
            <person name="Fowler G."/>
            <person name="Garner T.T."/>
            <person name="Garnes J."/>
            <person name="Gnirke A."/>
            <person name="Hawes A."/>
            <person name="Hernandez J."/>
            <person name="Hines S."/>
            <person name="Holder M."/>
            <person name="Hume J."/>
            <person name="Jhangiani S.N."/>
            <person name="Joshi V."/>
            <person name="Khan Z.M."/>
            <person name="Jackson L."/>
            <person name="Kovar C."/>
            <person name="Kowis A."/>
            <person name="Lee S."/>
            <person name="Lewis L.R."/>
            <person name="Margolis J."/>
            <person name="Morgan M."/>
            <person name="Nazareth L.V."/>
            <person name="Nguyen N."/>
            <person name="Okwuonu G."/>
            <person name="Parker D."/>
            <person name="Richards S."/>
            <person name="Ruiz S.J."/>
            <person name="Santibanez J."/>
            <person name="Savard J."/>
            <person name="Scherer S.E."/>
            <person name="Schneider B."/>
            <person name="Sodergren E."/>
            <person name="Tautz D."/>
            <person name="Vattahil S."/>
            <person name="Villasana D."/>
            <person name="White C.S."/>
            <person name="Wright R."/>
            <person name="Park Y."/>
            <person name="Beeman R.W."/>
            <person name="Lord J."/>
            <person name="Oppert B."/>
            <person name="Lorenzen M."/>
            <person name="Brown S."/>
            <person name="Wang L."/>
            <person name="Savard J."/>
            <person name="Tautz D."/>
            <person name="Richards S."/>
            <person name="Weinstock G."/>
            <person name="Gibbs R.A."/>
            <person name="Liu Y."/>
            <person name="Worley K."/>
            <person name="Weinstock G."/>
            <person name="Elsik C.G."/>
            <person name="Reese J.T."/>
            <person name="Elhaik E."/>
            <person name="Landan G."/>
            <person name="Graur D."/>
            <person name="Arensburger P."/>
            <person name="Atkinson P."/>
            <person name="Beeman R.W."/>
            <person name="Beidler J."/>
            <person name="Brown S.J."/>
            <person name="Demuth J.P."/>
            <person name="Drury D.W."/>
            <person name="Du Y.Z."/>
            <person name="Fujiwara H."/>
            <person name="Lorenzen M."/>
            <person name="Maselli V."/>
            <person name="Osanai M."/>
            <person name="Park Y."/>
            <person name="Robertson H.M."/>
            <person name="Tu Z."/>
            <person name="Wang J.J."/>
            <person name="Wang S."/>
            <person name="Richards S."/>
            <person name="Song H."/>
            <person name="Zhang L."/>
            <person name="Sodergren E."/>
            <person name="Werner D."/>
            <person name="Stanke M."/>
            <person name="Morgenstern B."/>
            <person name="Solovyev V."/>
            <person name="Kosarev P."/>
            <person name="Brown G."/>
            <person name="Chen H.C."/>
            <person name="Ermolaeva O."/>
            <person name="Hlavina W."/>
            <person name="Kapustin Y."/>
            <person name="Kiryutin B."/>
            <person name="Kitts P."/>
            <person name="Maglott D."/>
            <person name="Pruitt K."/>
            <person name="Sapojnikov V."/>
            <person name="Souvorov A."/>
            <person name="Mackey A.J."/>
            <person name="Waterhouse R.M."/>
            <person name="Wyder S."/>
            <person name="Zdobnov E.M."/>
            <person name="Zdobnov E.M."/>
            <person name="Wyder S."/>
            <person name="Kriventseva E.V."/>
            <person name="Kadowaki T."/>
            <person name="Bork P."/>
            <person name="Aranda M."/>
            <person name="Bao R."/>
            <person name="Beermann A."/>
            <person name="Berns N."/>
            <person name="Bolognesi R."/>
            <person name="Bonneton F."/>
            <person name="Bopp D."/>
            <person name="Brown S.J."/>
            <person name="Bucher G."/>
            <person name="Butts T."/>
            <person name="Chaumot A."/>
            <person name="Denell R.E."/>
            <person name="Ferrier D.E."/>
            <person name="Friedrich M."/>
            <person name="Gordon C.M."/>
            <person name="Jindra M."/>
            <person name="Klingler M."/>
            <person name="Lan Q."/>
            <person name="Lattorff H.M."/>
            <person name="Laudet V."/>
            <person name="von Levetsow C."/>
            <person name="Liu Z."/>
            <person name="Lutz R."/>
            <person name="Lynch J.A."/>
            <person name="da Fonseca R.N."/>
            <person name="Posnien N."/>
            <person name="Reuter R."/>
            <person name="Roth S."/>
            <person name="Savard J."/>
            <person name="Schinko J.B."/>
            <person name="Schmitt C."/>
            <person name="Schoppmeier M."/>
            <person name="Schroder R."/>
            <person name="Shippy T.D."/>
            <person name="Simonnet F."/>
            <person name="Marques-Souza H."/>
            <person name="Tautz D."/>
            <person name="Tomoyasu Y."/>
            <person name="Trauner J."/>
            <person name="Van der Zee M."/>
            <person name="Vervoort M."/>
            <person name="Wittkopp N."/>
            <person name="Wimmer E.A."/>
            <person name="Yang X."/>
            <person name="Jones A.K."/>
            <person name="Sattelle D.B."/>
            <person name="Ebert P.R."/>
            <person name="Nelson D."/>
            <person name="Scott J.G."/>
            <person name="Beeman R.W."/>
            <person name="Muthukrishnan S."/>
            <person name="Kramer K.J."/>
            <person name="Arakane Y."/>
            <person name="Beeman R.W."/>
            <person name="Zhu Q."/>
            <person name="Hogenkamp D."/>
            <person name="Dixit R."/>
            <person name="Oppert B."/>
            <person name="Jiang H."/>
            <person name="Zou Z."/>
            <person name="Marshall J."/>
            <person name="Elpidina E."/>
            <person name="Vinokurov K."/>
            <person name="Oppert C."/>
            <person name="Zou Z."/>
            <person name="Evans J."/>
            <person name="Lu Z."/>
            <person name="Zhao P."/>
            <person name="Sumathipala N."/>
            <person name="Altincicek B."/>
            <person name="Vilcinskas A."/>
            <person name="Williams M."/>
            <person name="Hultmark D."/>
            <person name="Hetru C."/>
            <person name="Jiang H."/>
            <person name="Grimmelikhuijzen C.J."/>
            <person name="Hauser F."/>
            <person name="Cazzamali G."/>
            <person name="Williamson M."/>
            <person name="Park Y."/>
            <person name="Li B."/>
            <person name="Tanaka Y."/>
            <person name="Predel R."/>
            <person name="Neupert S."/>
            <person name="Schachtner J."/>
            <person name="Verleyen P."/>
            <person name="Raible F."/>
            <person name="Bork P."/>
            <person name="Friedrich M."/>
            <person name="Walden K.K."/>
            <person name="Robertson H.M."/>
            <person name="Angeli S."/>
            <person name="Foret S."/>
            <person name="Bucher G."/>
            <person name="Schuetz S."/>
            <person name="Maleszka R."/>
            <person name="Wimmer E.A."/>
            <person name="Beeman R.W."/>
            <person name="Lorenzen M."/>
            <person name="Tomoyasu Y."/>
            <person name="Miller S.C."/>
            <person name="Grossmann D."/>
            <person name="Bucher G."/>
        </authorList>
    </citation>
    <scope>NUCLEOTIDE SEQUENCE [LARGE SCALE GENOMIC DNA]</scope>
    <source>
        <strain evidence="2 3">Georgia GA2</strain>
    </source>
</reference>
<dbReference type="Proteomes" id="UP000007266">
    <property type="component" value="Linkage group 3"/>
</dbReference>
<dbReference type="InParanoid" id="D6WG09"/>
<evidence type="ECO:0000313" key="3">
    <source>
        <dbReference type="Proteomes" id="UP000007266"/>
    </source>
</evidence>
<keyword evidence="3" id="KW-1185">Reference proteome</keyword>
<evidence type="ECO:0000256" key="1">
    <source>
        <dbReference type="SAM" id="SignalP"/>
    </source>
</evidence>
<evidence type="ECO:0000313" key="2">
    <source>
        <dbReference type="EMBL" id="EFA00229.1"/>
    </source>
</evidence>
<dbReference type="HOGENOM" id="CLU_1940816_0_0_1"/>
<organism evidence="2 3">
    <name type="scientific">Tribolium castaneum</name>
    <name type="common">Red flour beetle</name>
    <dbReference type="NCBI Taxonomy" id="7070"/>
    <lineage>
        <taxon>Eukaryota</taxon>
        <taxon>Metazoa</taxon>
        <taxon>Ecdysozoa</taxon>
        <taxon>Arthropoda</taxon>
        <taxon>Hexapoda</taxon>
        <taxon>Insecta</taxon>
        <taxon>Pterygota</taxon>
        <taxon>Neoptera</taxon>
        <taxon>Endopterygota</taxon>
        <taxon>Coleoptera</taxon>
        <taxon>Polyphaga</taxon>
        <taxon>Cucujiformia</taxon>
        <taxon>Tenebrionidae</taxon>
        <taxon>Tenebrionidae incertae sedis</taxon>
        <taxon>Tribolium</taxon>
    </lineage>
</organism>
<sequence>MLKLLVFVAAIYGANAGVITTGLGIGHGAVVAAAPVAVATPVVKTVGATSYQNYNQISLHPTAVVAHAPVAVAHAPVAVAHAPIAVAHAPIAVAHAPVAVAHVGSVGLGSIGIGKIGLEGLGEEIGIKGI</sequence>
<dbReference type="KEGG" id="tca:103313752"/>
<proteinExistence type="predicted"/>
<dbReference type="OMA" id="VVGHVGH"/>
<name>D6WG09_TRICA</name>
<dbReference type="AlphaFoldDB" id="D6WG09"/>
<dbReference type="PhylomeDB" id="D6WG09"/>
<keyword evidence="1" id="KW-0732">Signal</keyword>
<feature type="signal peptide" evidence="1">
    <location>
        <begin position="1"/>
        <end position="16"/>
    </location>
</feature>
<feature type="chain" id="PRO_5003089662" evidence="1">
    <location>
        <begin position="17"/>
        <end position="130"/>
    </location>
</feature>
<accession>D6WG09</accession>
<protein>
    <submittedName>
        <fullName evidence="2">Uncharacterized protein</fullName>
    </submittedName>
</protein>
<dbReference type="EMBL" id="KQ971319">
    <property type="protein sequence ID" value="EFA00229.1"/>
    <property type="molecule type" value="Genomic_DNA"/>
</dbReference>
<gene>
    <name evidence="2" type="primary">AUGUSTUS-3.0.2_03056</name>
    <name evidence="2" type="ORF">TcasGA2_TC003056</name>
</gene>
<reference evidence="2 3" key="2">
    <citation type="journal article" date="2010" name="Nucleic Acids Res.">
        <title>BeetleBase in 2010: revisions to provide comprehensive genomic information for Tribolium castaneum.</title>
        <authorList>
            <person name="Kim H.S."/>
            <person name="Murphy T."/>
            <person name="Xia J."/>
            <person name="Caragea D."/>
            <person name="Park Y."/>
            <person name="Beeman R.W."/>
            <person name="Lorenzen M.D."/>
            <person name="Butcher S."/>
            <person name="Manak J.R."/>
            <person name="Brown S.J."/>
        </authorList>
    </citation>
    <scope>GENOME REANNOTATION</scope>
    <source>
        <strain evidence="2 3">Georgia GA2</strain>
    </source>
</reference>